<dbReference type="EMBL" id="JAVDUJ010000001">
    <property type="protein sequence ID" value="MDR6938610.1"/>
    <property type="molecule type" value="Genomic_DNA"/>
</dbReference>
<accession>A0ABU1T183</accession>
<keyword evidence="2" id="KW-1185">Reference proteome</keyword>
<dbReference type="Proteomes" id="UP001266099">
    <property type="component" value="Unassembled WGS sequence"/>
</dbReference>
<reference evidence="1 2" key="1">
    <citation type="submission" date="2023-07" db="EMBL/GenBank/DDBJ databases">
        <title>Sequencing the genomes of 1000 actinobacteria strains.</title>
        <authorList>
            <person name="Klenk H.-P."/>
        </authorList>
    </citation>
    <scope>NUCLEOTIDE SEQUENCE [LARGE SCALE GENOMIC DNA]</scope>
    <source>
        <strain evidence="1 2">DSM 15539</strain>
    </source>
</reference>
<comment type="caution">
    <text evidence="1">The sequence shown here is derived from an EMBL/GenBank/DDBJ whole genome shotgun (WGS) entry which is preliminary data.</text>
</comment>
<evidence type="ECO:0000313" key="2">
    <source>
        <dbReference type="Proteomes" id="UP001266099"/>
    </source>
</evidence>
<dbReference type="CDD" id="cd00090">
    <property type="entry name" value="HTH_ARSR"/>
    <property type="match status" value="1"/>
</dbReference>
<dbReference type="SUPFAM" id="SSF46785">
    <property type="entry name" value="Winged helix' DNA-binding domain"/>
    <property type="match status" value="1"/>
</dbReference>
<organism evidence="1 2">
    <name type="scientific">Arcanobacterium hippocoleae</name>
    <dbReference type="NCBI Taxonomy" id="149017"/>
    <lineage>
        <taxon>Bacteria</taxon>
        <taxon>Bacillati</taxon>
        <taxon>Actinomycetota</taxon>
        <taxon>Actinomycetes</taxon>
        <taxon>Actinomycetales</taxon>
        <taxon>Actinomycetaceae</taxon>
        <taxon>Arcanobacterium</taxon>
    </lineage>
</organism>
<proteinExistence type="predicted"/>
<dbReference type="Gene3D" id="1.10.10.10">
    <property type="entry name" value="Winged helix-like DNA-binding domain superfamily/Winged helix DNA-binding domain"/>
    <property type="match status" value="1"/>
</dbReference>
<dbReference type="InterPro" id="IPR036390">
    <property type="entry name" value="WH_DNA-bd_sf"/>
</dbReference>
<dbReference type="RefSeq" id="WP_309954575.1">
    <property type="nucleotide sequence ID" value="NZ_CP136414.1"/>
</dbReference>
<evidence type="ECO:0000313" key="1">
    <source>
        <dbReference type="EMBL" id="MDR6938610.1"/>
    </source>
</evidence>
<dbReference type="InterPro" id="IPR011991">
    <property type="entry name" value="ArsR-like_HTH"/>
</dbReference>
<protein>
    <submittedName>
        <fullName evidence="1">ArsR family transcriptional regulator</fullName>
    </submittedName>
</protein>
<dbReference type="Pfam" id="PF13412">
    <property type="entry name" value="HTH_24"/>
    <property type="match status" value="1"/>
</dbReference>
<sequence>MDRNDLGTCEQILRLIVERGPITSGELARILVLTPAAVRRHITTLIEDEYIQLYETPSHLPLKRGRPSRRYVATNHGHAQLNEAYADIATHALAFVRENLGDSGIDEFAQRRTKTLESRYQGIVDAAGPHPADKVAALGQALDRDGFMTTLRRGGPHGISLQLCQGHCPVQDVAGAFPELCEAETRAFAKLLGVPIQRLSTLASGGHVCTTNIPIVNTHKIPNHHNRRSQ</sequence>
<gene>
    <name evidence="1" type="ORF">J2S36_000153</name>
</gene>
<dbReference type="InterPro" id="IPR036388">
    <property type="entry name" value="WH-like_DNA-bd_sf"/>
</dbReference>
<name>A0ABU1T183_9ACTO</name>